<feature type="compositionally biased region" description="Polar residues" evidence="2">
    <location>
        <begin position="144"/>
        <end position="177"/>
    </location>
</feature>
<sequence>MTNSANAARGRRQVVQLTQEEWLKSLQQQVVEQQKSKPPGRTDHQVGQKDDEEATNRAPVAPMVQVAGGRRRIVQQMTHEEYAKSLQEQIRLKEQCAKEDQIRQEPENMSLASHKEPTQTEGLPPVKGGRRRVQQLSRDEWLASIQQQMQQNEAKSATNSTEQTTQNESTNCLNSPRPNAEETDRIVRLQEAKSSEEQASHLSMEPDPTTHKEPEEPHGEPEEHPTRYVDNDDKDVDEKLLKAPKGKNTCKEVAKKENKGKTKERREVKGGSKGEDKGEIKKQESKGKAKPAKSAPKPTSRRKSASGNQRSPIKPLPSNQVGSPRQSELEASKLEHVVQAYEAIQRQNEELKRQLAEQGQVLQFIRENISAPPRETVTPAAPKPPNVVALTPKQQDKLPQKSKLIPPGKIATSIAKRQVHVKLPAVEPMKPMETRKNNQEPDEIEQCTRELEAPSPAKHSPKVAKDDHSPGPSSVNKLDAKCAQASPSRRRPSKPLKQRQRHDSSTARSSSDLSDMEPELSCSTVLLPALNVPSKSSKGFEPELESESIHVLRESSVMLPIRI</sequence>
<dbReference type="VEuPathDB" id="FungiDB:AeMF1_012395"/>
<evidence type="ECO:0000256" key="1">
    <source>
        <dbReference type="SAM" id="Coils"/>
    </source>
</evidence>
<feature type="compositionally biased region" description="Basic and acidic residues" evidence="2">
    <location>
        <begin position="430"/>
        <end position="439"/>
    </location>
</feature>
<dbReference type="Proteomes" id="UP000481153">
    <property type="component" value="Unassembled WGS sequence"/>
</dbReference>
<feature type="compositionally biased region" description="Basic and acidic residues" evidence="2">
    <location>
        <begin position="40"/>
        <end position="49"/>
    </location>
</feature>
<feature type="compositionally biased region" description="Polar residues" evidence="2">
    <location>
        <begin position="305"/>
        <end position="326"/>
    </location>
</feature>
<feature type="region of interest" description="Disordered" evidence="2">
    <location>
        <begin position="373"/>
        <end position="519"/>
    </location>
</feature>
<feature type="compositionally biased region" description="Basic and acidic residues" evidence="2">
    <location>
        <begin position="208"/>
        <end position="241"/>
    </location>
</feature>
<feature type="coiled-coil region" evidence="1">
    <location>
        <begin position="334"/>
        <end position="368"/>
    </location>
</feature>
<accession>A0A6G0X0Q2</accession>
<evidence type="ECO:0000313" key="4">
    <source>
        <dbReference type="Proteomes" id="UP000481153"/>
    </source>
</evidence>
<gene>
    <name evidence="3" type="ORF">Ae201684_009698</name>
</gene>
<feature type="compositionally biased region" description="Basic and acidic residues" evidence="2">
    <location>
        <begin position="97"/>
        <end position="106"/>
    </location>
</feature>
<feature type="compositionally biased region" description="Basic and acidic residues" evidence="2">
    <location>
        <begin position="249"/>
        <end position="287"/>
    </location>
</feature>
<name>A0A6G0X0Q2_9STRA</name>
<comment type="caution">
    <text evidence="3">The sequence shown here is derived from an EMBL/GenBank/DDBJ whole genome shotgun (WGS) entry which is preliminary data.</text>
</comment>
<feature type="region of interest" description="Disordered" evidence="2">
    <location>
        <begin position="29"/>
        <end position="60"/>
    </location>
</feature>
<dbReference type="EMBL" id="VJMJ01000122">
    <property type="protein sequence ID" value="KAF0733452.1"/>
    <property type="molecule type" value="Genomic_DNA"/>
</dbReference>
<feature type="compositionally biased region" description="Basic and acidic residues" evidence="2">
    <location>
        <begin position="179"/>
        <end position="199"/>
    </location>
</feature>
<keyword evidence="1" id="KW-0175">Coiled coil</keyword>
<evidence type="ECO:0000256" key="2">
    <source>
        <dbReference type="SAM" id="MobiDB-lite"/>
    </source>
</evidence>
<organism evidence="3 4">
    <name type="scientific">Aphanomyces euteiches</name>
    <dbReference type="NCBI Taxonomy" id="100861"/>
    <lineage>
        <taxon>Eukaryota</taxon>
        <taxon>Sar</taxon>
        <taxon>Stramenopiles</taxon>
        <taxon>Oomycota</taxon>
        <taxon>Saprolegniomycetes</taxon>
        <taxon>Saprolegniales</taxon>
        <taxon>Verrucalvaceae</taxon>
        <taxon>Aphanomyces</taxon>
    </lineage>
</organism>
<feature type="compositionally biased region" description="Basic residues" evidence="2">
    <location>
        <begin position="488"/>
        <end position="500"/>
    </location>
</feature>
<reference evidence="3 4" key="1">
    <citation type="submission" date="2019-07" db="EMBL/GenBank/DDBJ databases">
        <title>Genomics analysis of Aphanomyces spp. identifies a new class of oomycete effector associated with host adaptation.</title>
        <authorList>
            <person name="Gaulin E."/>
        </authorList>
    </citation>
    <scope>NUCLEOTIDE SEQUENCE [LARGE SCALE GENOMIC DNA]</scope>
    <source>
        <strain evidence="3 4">ATCC 201684</strain>
    </source>
</reference>
<dbReference type="AlphaFoldDB" id="A0A6G0X0Q2"/>
<feature type="region of interest" description="Disordered" evidence="2">
    <location>
        <begin position="97"/>
        <end position="331"/>
    </location>
</feature>
<proteinExistence type="predicted"/>
<evidence type="ECO:0000313" key="3">
    <source>
        <dbReference type="EMBL" id="KAF0733452.1"/>
    </source>
</evidence>
<protein>
    <submittedName>
        <fullName evidence="3">Uncharacterized protein</fullName>
    </submittedName>
</protein>
<keyword evidence="4" id="KW-1185">Reference proteome</keyword>